<gene>
    <name evidence="2" type="ORF">METZ01_LOCUS285709</name>
</gene>
<name>A0A382LAH5_9ZZZZ</name>
<feature type="non-terminal residue" evidence="2">
    <location>
        <position position="214"/>
    </location>
</feature>
<evidence type="ECO:0000313" key="2">
    <source>
        <dbReference type="EMBL" id="SVC32855.1"/>
    </source>
</evidence>
<evidence type="ECO:0000259" key="1">
    <source>
        <dbReference type="Pfam" id="PF03235"/>
    </source>
</evidence>
<feature type="domain" description="GmrSD restriction endonucleases N-terminal" evidence="1">
    <location>
        <begin position="32"/>
        <end position="166"/>
    </location>
</feature>
<proteinExistence type="predicted"/>
<dbReference type="InterPro" id="IPR004919">
    <property type="entry name" value="GmrSD_N"/>
</dbReference>
<dbReference type="PANTHER" id="PTHR39639">
    <property type="entry name" value="CHROMOSOME 16, WHOLE GENOME SHOTGUN SEQUENCE"/>
    <property type="match status" value="1"/>
</dbReference>
<dbReference type="EMBL" id="UINC01085371">
    <property type="protein sequence ID" value="SVC32855.1"/>
    <property type="molecule type" value="Genomic_DNA"/>
</dbReference>
<sequence length="214" mass="24827">MTPRILHPPISNVETYNVLSLDKMYTANSIRIDEDYQTGERWSKDQMQVFIDSLIRGIDIPKLYFDVHRNSNEVIYYIVDGQQRTKAIHGFLAGDFPLSSDADPVGSTEIAGKYYDDLDPHFVMENIDIRSLHIVHLENYTRDRILDIFLRYNSMTTLNAAEKRNAIPGNMPKIIKKLANHRIFKDRKYISLSPRRKGHQNVSAGIMHQIIHNE</sequence>
<reference evidence="2" key="1">
    <citation type="submission" date="2018-05" db="EMBL/GenBank/DDBJ databases">
        <authorList>
            <person name="Lanie J.A."/>
            <person name="Ng W.-L."/>
            <person name="Kazmierczak K.M."/>
            <person name="Andrzejewski T.M."/>
            <person name="Davidsen T.M."/>
            <person name="Wayne K.J."/>
            <person name="Tettelin H."/>
            <person name="Glass J.I."/>
            <person name="Rusch D."/>
            <person name="Podicherti R."/>
            <person name="Tsui H.-C.T."/>
            <person name="Winkler M.E."/>
        </authorList>
    </citation>
    <scope>NUCLEOTIDE SEQUENCE</scope>
</reference>
<protein>
    <recommendedName>
        <fullName evidence="1">GmrSD restriction endonucleases N-terminal domain-containing protein</fullName>
    </recommendedName>
</protein>
<accession>A0A382LAH5</accession>
<dbReference type="PANTHER" id="PTHR39639:SF1">
    <property type="entry name" value="DUF262 DOMAIN-CONTAINING PROTEIN"/>
    <property type="match status" value="1"/>
</dbReference>
<organism evidence="2">
    <name type="scientific">marine metagenome</name>
    <dbReference type="NCBI Taxonomy" id="408172"/>
    <lineage>
        <taxon>unclassified sequences</taxon>
        <taxon>metagenomes</taxon>
        <taxon>ecological metagenomes</taxon>
    </lineage>
</organism>
<dbReference type="AlphaFoldDB" id="A0A382LAH5"/>
<dbReference type="Pfam" id="PF03235">
    <property type="entry name" value="GmrSD_N"/>
    <property type="match status" value="1"/>
</dbReference>